<dbReference type="SUPFAM" id="SSF48452">
    <property type="entry name" value="TPR-like"/>
    <property type="match status" value="1"/>
</dbReference>
<feature type="chain" id="PRO_5039426986" evidence="1">
    <location>
        <begin position="22"/>
        <end position="172"/>
    </location>
</feature>
<dbReference type="InterPro" id="IPR011990">
    <property type="entry name" value="TPR-like_helical_dom_sf"/>
</dbReference>
<sequence>MMRKFFCLLLTGVMLSMPISALQPSWALANQKVFRKVTPEDNRRALQLLEQANSLRSSKKYEEAIPLYTKAIHLNERLGGYAGRAYCRFQLGDFEQAERDANTSIHNRSAKDLLLPGMMGMAEYVRGICRYRQGKYAEAEKDLRIAANSRYGTDEVKQLYQICKEKAAAVQK</sequence>
<keyword evidence="1" id="KW-0732">Signal</keyword>
<dbReference type="OrthoDB" id="1664003at2"/>
<dbReference type="Proteomes" id="UP000183469">
    <property type="component" value="Unassembled WGS sequence"/>
</dbReference>
<dbReference type="AlphaFoldDB" id="A0A1H3WSQ6"/>
<gene>
    <name evidence="2" type="ORF">SAMN05660648_01157</name>
</gene>
<organism evidence="2 3">
    <name type="scientific">Selenomonas ruminantium</name>
    <dbReference type="NCBI Taxonomy" id="971"/>
    <lineage>
        <taxon>Bacteria</taxon>
        <taxon>Bacillati</taxon>
        <taxon>Bacillota</taxon>
        <taxon>Negativicutes</taxon>
        <taxon>Selenomonadales</taxon>
        <taxon>Selenomonadaceae</taxon>
        <taxon>Selenomonas</taxon>
    </lineage>
</organism>
<dbReference type="Gene3D" id="1.25.40.10">
    <property type="entry name" value="Tetratricopeptide repeat domain"/>
    <property type="match status" value="1"/>
</dbReference>
<dbReference type="EMBL" id="FNQG01000004">
    <property type="protein sequence ID" value="SDZ90185.1"/>
    <property type="molecule type" value="Genomic_DNA"/>
</dbReference>
<reference evidence="2 3" key="1">
    <citation type="submission" date="2016-10" db="EMBL/GenBank/DDBJ databases">
        <authorList>
            <person name="de Groot N.N."/>
        </authorList>
    </citation>
    <scope>NUCLEOTIDE SEQUENCE [LARGE SCALE GENOMIC DNA]</scope>
    <source>
        <strain evidence="2 3">DSM 2872</strain>
    </source>
</reference>
<dbReference type="InterPro" id="IPR019734">
    <property type="entry name" value="TPR_rpt"/>
</dbReference>
<dbReference type="RefSeq" id="WP_081349992.1">
    <property type="nucleotide sequence ID" value="NZ_FNQG01000004.1"/>
</dbReference>
<evidence type="ECO:0000313" key="2">
    <source>
        <dbReference type="EMBL" id="SDZ90185.1"/>
    </source>
</evidence>
<evidence type="ECO:0000313" key="3">
    <source>
        <dbReference type="Proteomes" id="UP000183469"/>
    </source>
</evidence>
<protein>
    <submittedName>
        <fullName evidence="2">Tetratricopeptide repeat-containing protein</fullName>
    </submittedName>
</protein>
<feature type="signal peptide" evidence="1">
    <location>
        <begin position="1"/>
        <end position="21"/>
    </location>
</feature>
<name>A0A1H3WSQ6_SELRU</name>
<accession>A0A1H3WSQ6</accession>
<evidence type="ECO:0000256" key="1">
    <source>
        <dbReference type="SAM" id="SignalP"/>
    </source>
</evidence>
<dbReference type="SMART" id="SM00028">
    <property type="entry name" value="TPR"/>
    <property type="match status" value="2"/>
</dbReference>
<proteinExistence type="predicted"/>